<dbReference type="Gene3D" id="1.10.10.10">
    <property type="entry name" value="Winged helix-like DNA-binding domain superfamily/Winged helix DNA-binding domain"/>
    <property type="match status" value="1"/>
</dbReference>
<dbReference type="InterPro" id="IPR013324">
    <property type="entry name" value="RNA_pol_sigma_r3/r4-like"/>
</dbReference>
<proteinExistence type="predicted"/>
<dbReference type="Pfam" id="PF07638">
    <property type="entry name" value="Sigma70_ECF"/>
    <property type="match status" value="1"/>
</dbReference>
<dbReference type="SUPFAM" id="SSF88659">
    <property type="entry name" value="Sigma3 and sigma4 domains of RNA polymerase sigma factors"/>
    <property type="match status" value="1"/>
</dbReference>
<dbReference type="RefSeq" id="WP_010034134.1">
    <property type="nucleotide sequence ID" value="NZ_CP025958.1"/>
</dbReference>
<dbReference type="InterPro" id="IPR036388">
    <property type="entry name" value="WH-like_DNA-bd_sf"/>
</dbReference>
<accession>A0A2Z3H290</accession>
<reference evidence="3 4" key="1">
    <citation type="submission" date="2018-01" db="EMBL/GenBank/DDBJ databases">
        <title>G. obscuriglobus.</title>
        <authorList>
            <person name="Franke J."/>
            <person name="Blomberg W."/>
            <person name="Selmecki A."/>
        </authorList>
    </citation>
    <scope>NUCLEOTIDE SEQUENCE [LARGE SCALE GENOMIC DNA]</scope>
    <source>
        <strain evidence="3 4">DSM 5831</strain>
    </source>
</reference>
<protein>
    <recommendedName>
        <fullName evidence="2">RNA polymerase sigma-70 ECF-like HTH domain-containing protein</fullName>
    </recommendedName>
</protein>
<dbReference type="AlphaFoldDB" id="A0A2Z3H290"/>
<evidence type="ECO:0000313" key="3">
    <source>
        <dbReference type="EMBL" id="AWM40143.1"/>
    </source>
</evidence>
<evidence type="ECO:0000256" key="1">
    <source>
        <dbReference type="SAM" id="MobiDB-lite"/>
    </source>
</evidence>
<dbReference type="InterPro" id="IPR053812">
    <property type="entry name" value="HTH_Sigma70_ECF-like"/>
</dbReference>
<gene>
    <name evidence="3" type="ORF">C1280_26150</name>
</gene>
<name>A0A2Z3H290_9BACT</name>
<feature type="compositionally biased region" description="Basic and acidic residues" evidence="1">
    <location>
        <begin position="97"/>
        <end position="108"/>
    </location>
</feature>
<evidence type="ECO:0000313" key="4">
    <source>
        <dbReference type="Proteomes" id="UP000245802"/>
    </source>
</evidence>
<evidence type="ECO:0000259" key="2">
    <source>
        <dbReference type="Pfam" id="PF07638"/>
    </source>
</evidence>
<dbReference type="Proteomes" id="UP000245802">
    <property type="component" value="Chromosome"/>
</dbReference>
<feature type="region of interest" description="Disordered" evidence="1">
    <location>
        <begin position="97"/>
        <end position="125"/>
    </location>
</feature>
<dbReference type="EMBL" id="CP025958">
    <property type="protein sequence ID" value="AWM40143.1"/>
    <property type="molecule type" value="Genomic_DNA"/>
</dbReference>
<dbReference type="KEGG" id="gog:C1280_26150"/>
<feature type="domain" description="RNA polymerase sigma-70 ECF-like HTH" evidence="2">
    <location>
        <begin position="7"/>
        <end position="189"/>
    </location>
</feature>
<feature type="compositionally biased region" description="Basic and acidic residues" evidence="1">
    <location>
        <begin position="115"/>
        <end position="124"/>
    </location>
</feature>
<sequence>MQNDGSVTDLLLQLRSEAPAVRDRAAGELLQRYTPELLALIAGRTQPRPRQRADTEDVLLSFYNRLRRGTFDLANRDQFLHLVVSVALNTVRAAEGRERQRRDVRRGQPLDAPEEGGRGVDRPAPDVTAEVVTEVAEEIERRLTGLLPECREVLVLRLDGRTTEDIARTIDRTPRTVERRMELVRTLWRDDILEPN</sequence>
<organism evidence="3 4">
    <name type="scientific">Gemmata obscuriglobus</name>
    <dbReference type="NCBI Taxonomy" id="114"/>
    <lineage>
        <taxon>Bacteria</taxon>
        <taxon>Pseudomonadati</taxon>
        <taxon>Planctomycetota</taxon>
        <taxon>Planctomycetia</taxon>
        <taxon>Gemmatales</taxon>
        <taxon>Gemmataceae</taxon>
        <taxon>Gemmata</taxon>
    </lineage>
</organism>
<keyword evidence="4" id="KW-1185">Reference proteome</keyword>